<accession>A0ABR3GNF0</accession>
<proteinExistence type="predicted"/>
<feature type="region of interest" description="Disordered" evidence="1">
    <location>
        <begin position="17"/>
        <end position="107"/>
    </location>
</feature>
<sequence>MKLEDIFKGNDSRAAKLREEATKKKASKTKKAKRKYTKLEADKSAAVGEQVENDGGVEGDGLPGPGAIPGVELSEVSETAEAAKEVATGLGESCRNSRRRQVTVHED</sequence>
<evidence type="ECO:0000313" key="3">
    <source>
        <dbReference type="Proteomes" id="UP001447188"/>
    </source>
</evidence>
<feature type="compositionally biased region" description="Basic residues" evidence="1">
    <location>
        <begin position="24"/>
        <end position="36"/>
    </location>
</feature>
<name>A0ABR3GNF0_9PEZI</name>
<protein>
    <submittedName>
        <fullName evidence="2">Uncharacterized protein</fullName>
    </submittedName>
</protein>
<dbReference type="Proteomes" id="UP001447188">
    <property type="component" value="Unassembled WGS sequence"/>
</dbReference>
<dbReference type="EMBL" id="JBBBZM010000034">
    <property type="protein sequence ID" value="KAL0637456.1"/>
    <property type="molecule type" value="Genomic_DNA"/>
</dbReference>
<comment type="caution">
    <text evidence="2">The sequence shown here is derived from an EMBL/GenBank/DDBJ whole genome shotgun (WGS) entry which is preliminary data.</text>
</comment>
<evidence type="ECO:0000313" key="2">
    <source>
        <dbReference type="EMBL" id="KAL0637456.1"/>
    </source>
</evidence>
<reference evidence="2 3" key="1">
    <citation type="submission" date="2024-02" db="EMBL/GenBank/DDBJ databases">
        <title>Discinaceae phylogenomics.</title>
        <authorList>
            <person name="Dirks A.C."/>
            <person name="James T.Y."/>
        </authorList>
    </citation>
    <scope>NUCLEOTIDE SEQUENCE [LARGE SCALE GENOMIC DNA]</scope>
    <source>
        <strain evidence="2 3">ACD0624</strain>
    </source>
</reference>
<keyword evidence="3" id="KW-1185">Reference proteome</keyword>
<evidence type="ECO:0000256" key="1">
    <source>
        <dbReference type="SAM" id="MobiDB-lite"/>
    </source>
</evidence>
<gene>
    <name evidence="2" type="ORF">Q9L58_003511</name>
</gene>
<organism evidence="2 3">
    <name type="scientific">Discina gigas</name>
    <dbReference type="NCBI Taxonomy" id="1032678"/>
    <lineage>
        <taxon>Eukaryota</taxon>
        <taxon>Fungi</taxon>
        <taxon>Dikarya</taxon>
        <taxon>Ascomycota</taxon>
        <taxon>Pezizomycotina</taxon>
        <taxon>Pezizomycetes</taxon>
        <taxon>Pezizales</taxon>
        <taxon>Discinaceae</taxon>
        <taxon>Discina</taxon>
    </lineage>
</organism>
<feature type="compositionally biased region" description="Basic residues" evidence="1">
    <location>
        <begin position="96"/>
        <end position="107"/>
    </location>
</feature>